<gene>
    <name evidence="2" type="ORF">AYI70_g9841</name>
</gene>
<protein>
    <submittedName>
        <fullName evidence="2">Uncharacterized protein</fullName>
    </submittedName>
</protein>
<proteinExistence type="predicted"/>
<dbReference type="AlphaFoldDB" id="A0A1R1X9I3"/>
<accession>A0A1R1X9I3</accession>
<feature type="compositionally biased region" description="Polar residues" evidence="1">
    <location>
        <begin position="44"/>
        <end position="59"/>
    </location>
</feature>
<feature type="region of interest" description="Disordered" evidence="1">
    <location>
        <begin position="39"/>
        <end position="70"/>
    </location>
</feature>
<reference evidence="2 3" key="1">
    <citation type="submission" date="2017-01" db="EMBL/GenBank/DDBJ databases">
        <authorList>
            <person name="Mah S.A."/>
            <person name="Swanson W.J."/>
            <person name="Moy G.W."/>
            <person name="Vacquier V.D."/>
        </authorList>
    </citation>
    <scope>NUCLEOTIDE SEQUENCE [LARGE SCALE GENOMIC DNA]</scope>
    <source>
        <strain evidence="2 3">GSMNP</strain>
    </source>
</reference>
<name>A0A1R1X9I3_9FUNG</name>
<evidence type="ECO:0000256" key="1">
    <source>
        <dbReference type="SAM" id="MobiDB-lite"/>
    </source>
</evidence>
<evidence type="ECO:0000313" key="3">
    <source>
        <dbReference type="Proteomes" id="UP000187283"/>
    </source>
</evidence>
<keyword evidence="3" id="KW-1185">Reference proteome</keyword>
<sequence length="187" mass="20522">MSPTTETLELYPERKARNGNIKIGFVFKSSEAEILEVPADLSAESGQQIPKTKNNTYRTGDSEGYHDNNSSSIDDIVAPNINSVTVLRASHPPIIEDISKSDSIRDGAKIDVIPPKIMVAKKTVIYSDDYQESSDYEESSSPIRDQFLKYVSIVDRAPQGSNAANINMGSELLGESFTDTEMSESPI</sequence>
<comment type="caution">
    <text evidence="2">The sequence shown here is derived from an EMBL/GenBank/DDBJ whole genome shotgun (WGS) entry which is preliminary data.</text>
</comment>
<organism evidence="2 3">
    <name type="scientific">Smittium culicis</name>
    <dbReference type="NCBI Taxonomy" id="133412"/>
    <lineage>
        <taxon>Eukaryota</taxon>
        <taxon>Fungi</taxon>
        <taxon>Fungi incertae sedis</taxon>
        <taxon>Zoopagomycota</taxon>
        <taxon>Kickxellomycotina</taxon>
        <taxon>Harpellomycetes</taxon>
        <taxon>Harpellales</taxon>
        <taxon>Legeriomycetaceae</taxon>
        <taxon>Smittium</taxon>
    </lineage>
</organism>
<dbReference type="EMBL" id="LSSN01004588">
    <property type="protein sequence ID" value="OMJ11259.1"/>
    <property type="molecule type" value="Genomic_DNA"/>
</dbReference>
<evidence type="ECO:0000313" key="2">
    <source>
        <dbReference type="EMBL" id="OMJ11259.1"/>
    </source>
</evidence>
<dbReference type="Proteomes" id="UP000187283">
    <property type="component" value="Unassembled WGS sequence"/>
</dbReference>